<dbReference type="Proteomes" id="UP001054820">
    <property type="component" value="Chromosome"/>
</dbReference>
<keyword evidence="1" id="KW-0732">Signal</keyword>
<keyword evidence="3" id="KW-1185">Reference proteome</keyword>
<dbReference type="InterPro" id="IPR046603">
    <property type="entry name" value="DUF6662"/>
</dbReference>
<sequence>MNNKTLLLASTLASMTLSSTYATMAFAGENLLGYTKGSEPLPKGALEFYQIFTQRSDKGQGSYSALDSITELEYGVSNRFTVSGALIGRSVDTKGLIIGGYLPQEKTQGLTLSGFEATAKYAFLTPALNDIGLSTSVGIEYDTIDKHSGQDKETISINLGLQAQKYFMDGQMVWLGNLDMETTHATRAKIDGINDEEEWPTNPEMEIGLGMSTGLSYRFASNWSFGAEALYEMEYETEVGLERWSLFAGPSIHYGDKHFWSTLTFLSQISGGGETYENQSDTNLHLIEKTKQEIKFKIGYNF</sequence>
<organism evidence="2 3">
    <name type="scientific">Thiomicrorhabdus immobilis</name>
    <dbReference type="NCBI Taxonomy" id="2791037"/>
    <lineage>
        <taxon>Bacteria</taxon>
        <taxon>Pseudomonadati</taxon>
        <taxon>Pseudomonadota</taxon>
        <taxon>Gammaproteobacteria</taxon>
        <taxon>Thiotrichales</taxon>
        <taxon>Piscirickettsiaceae</taxon>
        <taxon>Thiomicrorhabdus</taxon>
    </lineage>
</organism>
<feature type="chain" id="PRO_5046923329" evidence="1">
    <location>
        <begin position="28"/>
        <end position="302"/>
    </location>
</feature>
<proteinExistence type="predicted"/>
<gene>
    <name evidence="2" type="ORF">THMIRHAM_12600</name>
</gene>
<reference evidence="2" key="1">
    <citation type="journal article" date="2022" name="Arch. Microbiol.">
        <title>Thiomicrorhabdus immobilis sp. nov., a mesophilic sulfur-oxidizing bacterium isolated from sediment of a brackish lake in northern Japan.</title>
        <authorList>
            <person name="Kojima H."/>
            <person name="Mochizuki J."/>
            <person name="Kanda M."/>
            <person name="Watanabe T."/>
            <person name="Fukui M."/>
        </authorList>
    </citation>
    <scope>NUCLEOTIDE SEQUENCE</scope>
    <source>
        <strain evidence="2">Am19</strain>
    </source>
</reference>
<evidence type="ECO:0000313" key="3">
    <source>
        <dbReference type="Proteomes" id="UP001054820"/>
    </source>
</evidence>
<dbReference type="RefSeq" id="WP_237260623.1">
    <property type="nucleotide sequence ID" value="NZ_AP024202.1"/>
</dbReference>
<evidence type="ECO:0000313" key="2">
    <source>
        <dbReference type="EMBL" id="BCN93475.1"/>
    </source>
</evidence>
<accession>A0ABM7MDL1</accession>
<protein>
    <submittedName>
        <fullName evidence="2">Uncharacterized protein</fullName>
    </submittedName>
</protein>
<evidence type="ECO:0000256" key="1">
    <source>
        <dbReference type="SAM" id="SignalP"/>
    </source>
</evidence>
<dbReference type="Pfam" id="PF20367">
    <property type="entry name" value="DUF6662"/>
    <property type="match status" value="1"/>
</dbReference>
<dbReference type="EMBL" id="AP024202">
    <property type="protein sequence ID" value="BCN93475.1"/>
    <property type="molecule type" value="Genomic_DNA"/>
</dbReference>
<name>A0ABM7MDL1_9GAMM</name>
<feature type="signal peptide" evidence="1">
    <location>
        <begin position="1"/>
        <end position="27"/>
    </location>
</feature>